<comment type="function">
    <text evidence="6">Gustatory receptor which mediates acceptance or avoidance behavior, depending on its substrates.</text>
</comment>
<evidence type="ECO:0000256" key="4">
    <source>
        <dbReference type="ARBA" id="ARBA00022989"/>
    </source>
</evidence>
<feature type="transmembrane region" description="Helical" evidence="6">
    <location>
        <begin position="349"/>
        <end position="368"/>
    </location>
</feature>
<feature type="transmembrane region" description="Helical" evidence="6">
    <location>
        <begin position="217"/>
        <end position="239"/>
    </location>
</feature>
<keyword evidence="5 6" id="KW-0472">Membrane</keyword>
<comment type="similarity">
    <text evidence="6">Belongs to the insect chemoreceptor superfamily. Gustatory receptor (GR) family.</text>
</comment>
<dbReference type="GO" id="GO:0007165">
    <property type="term" value="P:signal transduction"/>
    <property type="evidence" value="ECO:0007669"/>
    <property type="project" value="UniProtKB-KW"/>
</dbReference>
<comment type="subcellular location">
    <subcellularLocation>
        <location evidence="1 6">Cell membrane</location>
        <topology evidence="1 6">Multi-pass membrane protein</topology>
    </subcellularLocation>
</comment>
<feature type="transmembrane region" description="Helical" evidence="6">
    <location>
        <begin position="463"/>
        <end position="484"/>
    </location>
</feature>
<proteinExistence type="inferred from homology"/>
<evidence type="ECO:0000256" key="1">
    <source>
        <dbReference type="ARBA" id="ARBA00004651"/>
    </source>
</evidence>
<evidence type="ECO:0000256" key="6">
    <source>
        <dbReference type="RuleBase" id="RU363108"/>
    </source>
</evidence>
<comment type="caution">
    <text evidence="6">Lacks conserved residue(s) required for the propagation of feature annotation.</text>
</comment>
<dbReference type="GO" id="GO:0005886">
    <property type="term" value="C:plasma membrane"/>
    <property type="evidence" value="ECO:0007669"/>
    <property type="project" value="UniProtKB-SubCell"/>
</dbReference>
<organism evidence="7">
    <name type="scientific">Timema cristinae</name>
    <name type="common">Walking stick</name>
    <dbReference type="NCBI Taxonomy" id="61476"/>
    <lineage>
        <taxon>Eukaryota</taxon>
        <taxon>Metazoa</taxon>
        <taxon>Ecdysozoa</taxon>
        <taxon>Arthropoda</taxon>
        <taxon>Hexapoda</taxon>
        <taxon>Insecta</taxon>
        <taxon>Pterygota</taxon>
        <taxon>Neoptera</taxon>
        <taxon>Polyneoptera</taxon>
        <taxon>Phasmatodea</taxon>
        <taxon>Timematodea</taxon>
        <taxon>Timematoidea</taxon>
        <taxon>Timematidae</taxon>
        <taxon>Timema</taxon>
    </lineage>
</organism>
<name>A0A7R9D9Y7_TIMCR</name>
<keyword evidence="3 6" id="KW-0812">Transmembrane</keyword>
<accession>A0A7R9D9Y7</accession>
<dbReference type="EMBL" id="OC321284">
    <property type="protein sequence ID" value="CAD7409753.1"/>
    <property type="molecule type" value="Genomic_DNA"/>
</dbReference>
<sequence>MMPLKRESIKLTHKNQRKSAWSPAGVVYTCGWILISLSMCSVTVEMIYSQNKEDNPNVTLSSLAGDLIEPVTTCIIGAIIHVMALANASKLPRLLSELSELDGDVLGTSLGVHDRDYRFTLAINVAYSMVYLVLKGIRLISQNKYGLSVVWLIPLDLIHMSVFFGEGQFVSICYFIKERFTFLNGKLREMGHSLRGMMPLKGVLENREKVEWSCGEVFYSSLWILSCFFLVHPISVIIFYECRLSRPKEQLDNTLMEMLEPALSCLVGVIAHIANMLKIKSLPRLLRKIFNVDSKLLFTERKTHSSGFLFGITTFSMYLFLFLVIKGIRVMSVELYHYHENLIFLPLDLILLSVFIGETQFLTLGYFLKQRFTLVNIKLKALDSDTLGNQNLVMLGERRYCRWLEEDPTSVRTLEMLRQAHMRLSDCTTMLSEIYGVQLLVWVAVSFLQIPTSLYKLFDPKEINTWTTIAMVSWCCYFVVRLFVAIKLCSSTSDEAHRSWELVENLKQRSLPAPIMEEVGAKYDGRV</sequence>
<feature type="transmembrane region" description="Helical" evidence="6">
    <location>
        <begin position="308"/>
        <end position="329"/>
    </location>
</feature>
<evidence type="ECO:0000256" key="5">
    <source>
        <dbReference type="ARBA" id="ARBA00023136"/>
    </source>
</evidence>
<feature type="transmembrane region" description="Helical" evidence="6">
    <location>
        <begin position="119"/>
        <end position="137"/>
    </location>
</feature>
<keyword evidence="6" id="KW-0675">Receptor</keyword>
<evidence type="ECO:0000313" key="7">
    <source>
        <dbReference type="EMBL" id="CAD7409753.1"/>
    </source>
</evidence>
<dbReference type="GO" id="GO:0050909">
    <property type="term" value="P:sensory perception of taste"/>
    <property type="evidence" value="ECO:0007669"/>
    <property type="project" value="InterPro"/>
</dbReference>
<feature type="transmembrane region" description="Helical" evidence="6">
    <location>
        <begin position="259"/>
        <end position="277"/>
    </location>
</feature>
<feature type="transmembrane region" description="Helical" evidence="6">
    <location>
        <begin position="21"/>
        <end position="47"/>
    </location>
</feature>
<keyword evidence="4 6" id="KW-1133">Transmembrane helix</keyword>
<feature type="transmembrane region" description="Helical" evidence="6">
    <location>
        <begin position="431"/>
        <end position="451"/>
    </location>
</feature>
<keyword evidence="2 6" id="KW-1003">Cell membrane</keyword>
<evidence type="ECO:0000256" key="3">
    <source>
        <dbReference type="ARBA" id="ARBA00022692"/>
    </source>
</evidence>
<feature type="transmembrane region" description="Helical" evidence="6">
    <location>
        <begin position="157"/>
        <end position="176"/>
    </location>
</feature>
<protein>
    <recommendedName>
        <fullName evidence="6">Gustatory receptor</fullName>
    </recommendedName>
</protein>
<evidence type="ECO:0000256" key="2">
    <source>
        <dbReference type="ARBA" id="ARBA00022475"/>
    </source>
</evidence>
<keyword evidence="6" id="KW-0807">Transducer</keyword>
<gene>
    <name evidence="7" type="ORF">TCEB3V08_LOCUS10172</name>
</gene>
<reference evidence="7" key="1">
    <citation type="submission" date="2020-11" db="EMBL/GenBank/DDBJ databases">
        <authorList>
            <person name="Tran Van P."/>
        </authorList>
    </citation>
    <scope>NUCLEOTIDE SEQUENCE</scope>
</reference>
<dbReference type="InterPro" id="IPR013604">
    <property type="entry name" value="7TM_chemorcpt"/>
</dbReference>
<dbReference type="AlphaFoldDB" id="A0A7R9D9Y7"/>
<dbReference type="Pfam" id="PF08395">
    <property type="entry name" value="7tm_7"/>
    <property type="match status" value="1"/>
</dbReference>
<feature type="transmembrane region" description="Helical" evidence="6">
    <location>
        <begin position="67"/>
        <end position="86"/>
    </location>
</feature>